<gene>
    <name evidence="2" type="ORF">MPDQ_001496</name>
</gene>
<feature type="region of interest" description="Disordered" evidence="1">
    <location>
        <begin position="861"/>
        <end position="909"/>
    </location>
</feature>
<feature type="region of interest" description="Disordered" evidence="1">
    <location>
        <begin position="311"/>
        <end position="341"/>
    </location>
</feature>
<keyword evidence="3" id="KW-1185">Reference proteome</keyword>
<feature type="compositionally biased region" description="Basic and acidic residues" evidence="1">
    <location>
        <begin position="379"/>
        <end position="389"/>
    </location>
</feature>
<name>A0A507R142_MONPU</name>
<dbReference type="STRING" id="5098.A0A507R142"/>
<dbReference type="OrthoDB" id="5376710at2759"/>
<feature type="compositionally biased region" description="Basic and acidic residues" evidence="1">
    <location>
        <begin position="322"/>
        <end position="339"/>
    </location>
</feature>
<sequence length="971" mass="108849">MSALLSFSPPKQNGTTSSVAETSWLLTDDTVGPPLRQKPLETIFEFQESDEESSAEEEDALISPLSDRSKIYQQQDSDITRLDKDASARLSVVSPVDTRGPAPAYPVPRNQLEDHNPSNGLTEPNVQMNALASSSDESFDIASLSCYSRRTSVASLEPEYPGADRSIRYPIISPVVAGVFDDAPPLSPVFQVRGLSRDGSPNESPPLEPPIQMQPLSFRQYGSSEIRRSDLYASKEYSQIPRSQLYPRSPTLLQATEDLEDILADFTKSTSIQPEESGAIDKPSKVDPRDINMTAEMFPLQKCPQNISEDISHEASSSVSRPLDRRQASKVEFSDDAHQTKKLGKRHKVHFTFPPFVKGWKQVHGYDANRSRSTPDLLSKTRDQRFHTEDNEDSNTTDVKGKKGLSKPLSILGVDFYPFRGAEEGPHQLSRLKSYGSKSLEDCVGSFTNSMQQAGEKSGQSIVKHAKQRSGDGLDNIFKEKIFVSLNKPQFPADFGYSTAPEILYELDAGLPSPAVERSASRKPICDFPTNTPDEAVFLILKNVHSLNDLFSIAVINRHFYRIYKQYELHLMKEALFKMSPPAWEFREMSPPWDTEWQLLVDPDAQVPEYTPALYLRRYARDIYTLVQLKSLILARCGPFLRRDTVQGLAGVDSIQAAEIDDAFWRIWTFCRIFGCGKNRENDVIGQLDWLRGGPMATGQRKNNLSFSSASVTDPFGINNVLLEPPAGFGRGNEGGLSPKQLYDMTEIWTCLGVLLQPLHGKCAEARQAGIYKGHDVSVGDTAKEERVLEEWTYYVLTLGLSAVLYLSSVCPFESAAATLQRAREISLTRWELPEEGTSRSAFLKEAVSRAFESLRKDQEYRASLSSRQQTQRQRSKRSSQGGNHASHSARFSARRLSRQINNPRNVGVRPSMRVCESEQDLRLRRAAFASQVREQQYQQQRQVVDHGQGRLSFSSERPLSNFSTIINSLL</sequence>
<dbReference type="AlphaFoldDB" id="A0A507R142"/>
<reference evidence="2 3" key="1">
    <citation type="submission" date="2019-06" db="EMBL/GenBank/DDBJ databases">
        <title>Wine fermentation using esterase from Monascus purpureus.</title>
        <authorList>
            <person name="Geng C."/>
            <person name="Zhang Y."/>
        </authorList>
    </citation>
    <scope>NUCLEOTIDE SEQUENCE [LARGE SCALE GENOMIC DNA]</scope>
    <source>
        <strain evidence="2">HQ1</strain>
    </source>
</reference>
<evidence type="ECO:0000313" key="2">
    <source>
        <dbReference type="EMBL" id="TQB75895.1"/>
    </source>
</evidence>
<dbReference type="Proteomes" id="UP000319663">
    <property type="component" value="Unassembled WGS sequence"/>
</dbReference>
<comment type="caution">
    <text evidence="2">The sequence shown here is derived from an EMBL/GenBank/DDBJ whole genome shotgun (WGS) entry which is preliminary data.</text>
</comment>
<feature type="compositionally biased region" description="Polar residues" evidence="1">
    <location>
        <begin position="311"/>
        <end position="320"/>
    </location>
</feature>
<feature type="compositionally biased region" description="Low complexity" evidence="1">
    <location>
        <begin position="862"/>
        <end position="873"/>
    </location>
</feature>
<feature type="region of interest" description="Disordered" evidence="1">
    <location>
        <begin position="1"/>
        <end position="125"/>
    </location>
</feature>
<feature type="region of interest" description="Disordered" evidence="1">
    <location>
        <begin position="367"/>
        <end position="402"/>
    </location>
</feature>
<protein>
    <submittedName>
        <fullName evidence="2">Uncharacterized protein</fullName>
    </submittedName>
</protein>
<feature type="compositionally biased region" description="Acidic residues" evidence="1">
    <location>
        <begin position="47"/>
        <end position="60"/>
    </location>
</feature>
<dbReference type="EMBL" id="VIFY01000014">
    <property type="protein sequence ID" value="TQB75895.1"/>
    <property type="molecule type" value="Genomic_DNA"/>
</dbReference>
<feature type="compositionally biased region" description="Polar residues" evidence="1">
    <location>
        <begin position="9"/>
        <end position="25"/>
    </location>
</feature>
<organism evidence="2 3">
    <name type="scientific">Monascus purpureus</name>
    <name type="common">Red mold</name>
    <name type="synonym">Monascus anka</name>
    <dbReference type="NCBI Taxonomy" id="5098"/>
    <lineage>
        <taxon>Eukaryota</taxon>
        <taxon>Fungi</taxon>
        <taxon>Dikarya</taxon>
        <taxon>Ascomycota</taxon>
        <taxon>Pezizomycotina</taxon>
        <taxon>Eurotiomycetes</taxon>
        <taxon>Eurotiomycetidae</taxon>
        <taxon>Eurotiales</taxon>
        <taxon>Aspergillaceae</taxon>
        <taxon>Monascus</taxon>
    </lineage>
</organism>
<evidence type="ECO:0000313" key="3">
    <source>
        <dbReference type="Proteomes" id="UP000319663"/>
    </source>
</evidence>
<proteinExistence type="predicted"/>
<evidence type="ECO:0000256" key="1">
    <source>
        <dbReference type="SAM" id="MobiDB-lite"/>
    </source>
</evidence>
<feature type="compositionally biased region" description="Basic and acidic residues" evidence="1">
    <location>
        <begin position="78"/>
        <end position="87"/>
    </location>
</feature>
<accession>A0A507R142</accession>